<feature type="compositionally biased region" description="Polar residues" evidence="1">
    <location>
        <begin position="672"/>
        <end position="686"/>
    </location>
</feature>
<feature type="compositionally biased region" description="Basic residues" evidence="1">
    <location>
        <begin position="655"/>
        <end position="668"/>
    </location>
</feature>
<feature type="compositionally biased region" description="Polar residues" evidence="1">
    <location>
        <begin position="1"/>
        <end position="18"/>
    </location>
</feature>
<evidence type="ECO:0000313" key="3">
    <source>
        <dbReference type="Proteomes" id="UP000232722"/>
    </source>
</evidence>
<gene>
    <name evidence="2" type="ORF">RhiirA5_429557</name>
</gene>
<feature type="region of interest" description="Disordered" evidence="1">
    <location>
        <begin position="646"/>
        <end position="772"/>
    </location>
</feature>
<dbReference type="Proteomes" id="UP000232722">
    <property type="component" value="Unassembled WGS sequence"/>
</dbReference>
<proteinExistence type="predicted"/>
<dbReference type="VEuPathDB" id="FungiDB:RhiirFUN_026808"/>
<feature type="region of interest" description="Disordered" evidence="1">
    <location>
        <begin position="522"/>
        <end position="546"/>
    </location>
</feature>
<evidence type="ECO:0000313" key="2">
    <source>
        <dbReference type="EMBL" id="PKB99521.1"/>
    </source>
</evidence>
<feature type="compositionally biased region" description="Polar residues" evidence="1">
    <location>
        <begin position="98"/>
        <end position="128"/>
    </location>
</feature>
<evidence type="ECO:0008006" key="4">
    <source>
        <dbReference type="Google" id="ProtNLM"/>
    </source>
</evidence>
<protein>
    <recommendedName>
        <fullName evidence="4">RRM domain-containing protein</fullName>
    </recommendedName>
</protein>
<feature type="region of interest" description="Disordered" evidence="1">
    <location>
        <begin position="1"/>
        <end position="28"/>
    </location>
</feature>
<dbReference type="EMBL" id="LLXJ01002153">
    <property type="protein sequence ID" value="PKB99521.1"/>
    <property type="molecule type" value="Genomic_DNA"/>
</dbReference>
<feature type="region of interest" description="Disordered" evidence="1">
    <location>
        <begin position="303"/>
        <end position="330"/>
    </location>
</feature>
<accession>A0A2N0NY80</accession>
<evidence type="ECO:0000256" key="1">
    <source>
        <dbReference type="SAM" id="MobiDB-lite"/>
    </source>
</evidence>
<organism evidence="2 3">
    <name type="scientific">Rhizophagus irregularis</name>
    <dbReference type="NCBI Taxonomy" id="588596"/>
    <lineage>
        <taxon>Eukaryota</taxon>
        <taxon>Fungi</taxon>
        <taxon>Fungi incertae sedis</taxon>
        <taxon>Mucoromycota</taxon>
        <taxon>Glomeromycotina</taxon>
        <taxon>Glomeromycetes</taxon>
        <taxon>Glomerales</taxon>
        <taxon>Glomeraceae</taxon>
        <taxon>Rhizophagus</taxon>
    </lineage>
</organism>
<feature type="compositionally biased region" description="Low complexity" evidence="1">
    <location>
        <begin position="687"/>
        <end position="706"/>
    </location>
</feature>
<feature type="region of interest" description="Disordered" evidence="1">
    <location>
        <begin position="96"/>
        <end position="131"/>
    </location>
</feature>
<dbReference type="VEuPathDB" id="FungiDB:FUN_003857"/>
<reference evidence="2 3" key="2">
    <citation type="submission" date="2017-09" db="EMBL/GenBank/DDBJ databases">
        <title>Extensive intraspecific genome diversity in a model arbuscular mycorrhizal fungus.</title>
        <authorList>
            <person name="Chen E.C."/>
            <person name="Morin E."/>
            <person name="Beaudet D."/>
            <person name="Noel J."/>
            <person name="Ndikumana S."/>
            <person name="Charron P."/>
            <person name="St-Onge C."/>
            <person name="Giorgi J."/>
            <person name="Grigoriev I.V."/>
            <person name="Roux C."/>
            <person name="Martin F.M."/>
            <person name="Corradi N."/>
        </authorList>
    </citation>
    <scope>NUCLEOTIDE SEQUENCE [LARGE SCALE GENOMIC DNA]</scope>
    <source>
        <strain evidence="2 3">A5</strain>
    </source>
</reference>
<dbReference type="AlphaFoldDB" id="A0A2N0NY80"/>
<sequence length="772" mass="89174">MSQQPVQQPNNIDSTSTKMSKRKAQYDKTTTVTDKDLVQDTYGGVFSDPEALQQITTDTLIINANTKKNKTSVVSEQDTNFQESSSTEKEKHVIIEGTDNSIHAKNSPNKQPIGDSLNQSIHNPNMDSENIEGINLNKEPLQNVPITDRQIEDQQNSQKNINDHQLSPINLDTFHIGHDTHYIIVSAHNIRGNTLEEKVSVLRQHFAHEAGYVECVIEKFRNVDILKIGFESEVFRNAYANVTNNRLKVTFQVDTITEKYKIINNFYKEIDERTIRLMDVPLDMPEDEIKIFLEKKFNTKINNIWTPAPPRPNNQRRTNPGNDRRRKPPTTKVVMVEFKDTAITKMFFEEDIWTIERGQYNFRILPTNWRSEESIRRTSTSYRIQGLGPNVTARDLKGFVKHIKGKTCYVPTNPHTGKSMRYAIVFTDKENEITSVNRYKVDENNLFVTPWGINICTICGSTNHGFINCDKKPTREQLSAQRNNQFNKNRNHASTNEKDNDKIHFEYMHLLNINNPALHIPLRAPTRPNRRANNEYMEYDPTEQRNSDNNRIKALENLIKDMNDACTQITDRLLRSNKRVDNLENMVKLQQTELTKLNNINLELIEEIKLLNKKNNIMEEQLHHVITQIEGPQRHNYILTDEEIVPHTPMIPNAPHKKTKRNRSKSKSPTRLDSTSASYPITRTNKSISNSTTQRQQSSSPSLSTQYKKCDTTLVSDFGEQTESEKDNYGDNETDNDYNTPTEYHNANAYNNQTQKQPSKYNLRSGFGLFSQ</sequence>
<feature type="compositionally biased region" description="Polar residues" evidence="1">
    <location>
        <begin position="737"/>
        <end position="762"/>
    </location>
</feature>
<reference evidence="2 3" key="1">
    <citation type="submission" date="2016-04" db="EMBL/GenBank/DDBJ databases">
        <title>Genome analyses suggest a sexual origin of heterokaryosis in a supposedly ancient asexual fungus.</title>
        <authorList>
            <person name="Ropars J."/>
            <person name="Sedzielewska K."/>
            <person name="Noel J."/>
            <person name="Charron P."/>
            <person name="Farinelli L."/>
            <person name="Marton T."/>
            <person name="Kruger M."/>
            <person name="Pelin A."/>
            <person name="Brachmann A."/>
            <person name="Corradi N."/>
        </authorList>
    </citation>
    <scope>NUCLEOTIDE SEQUENCE [LARGE SCALE GENOMIC DNA]</scope>
    <source>
        <strain evidence="2 3">A5</strain>
    </source>
</reference>
<comment type="caution">
    <text evidence="2">The sequence shown here is derived from an EMBL/GenBank/DDBJ whole genome shotgun (WGS) entry which is preliminary data.</text>
</comment>
<name>A0A2N0NY80_9GLOM</name>
<dbReference type="VEuPathDB" id="FungiDB:RhiirA1_461532"/>